<dbReference type="PANTHER" id="PTHR24198">
    <property type="entry name" value="ANKYRIN REPEAT AND PROTEIN KINASE DOMAIN-CONTAINING PROTEIN"/>
    <property type="match status" value="1"/>
</dbReference>
<dbReference type="PROSITE" id="PS50088">
    <property type="entry name" value="ANK_REPEAT"/>
    <property type="match status" value="3"/>
</dbReference>
<keyword evidence="4" id="KW-1185">Reference proteome</keyword>
<evidence type="ECO:0000256" key="1">
    <source>
        <dbReference type="ARBA" id="ARBA00022737"/>
    </source>
</evidence>
<keyword evidence="2 3" id="KW-0040">ANK repeat</keyword>
<proteinExistence type="predicted"/>
<dbReference type="PANTHER" id="PTHR24198:SF165">
    <property type="entry name" value="ANKYRIN REPEAT-CONTAINING PROTEIN-RELATED"/>
    <property type="match status" value="1"/>
</dbReference>
<dbReference type="Pfam" id="PF12796">
    <property type="entry name" value="Ank_2"/>
    <property type="match status" value="3"/>
</dbReference>
<dbReference type="RefSeq" id="XP_017774105.1">
    <property type="nucleotide sequence ID" value="XM_017918616.1"/>
</dbReference>
<dbReference type="SUPFAM" id="SSF48403">
    <property type="entry name" value="Ankyrin repeat"/>
    <property type="match status" value="1"/>
</dbReference>
<dbReference type="Proteomes" id="UP000695000">
    <property type="component" value="Unplaced"/>
</dbReference>
<evidence type="ECO:0000313" key="4">
    <source>
        <dbReference type="Proteomes" id="UP000695000"/>
    </source>
</evidence>
<gene>
    <name evidence="5" type="primary">LOC108560898</name>
</gene>
<sequence length="299" mass="33525">MSSQSTLMNEFFNAVDRADYYRVQKCIDKDIDVNSYNAAHITVLHAAATNGDNRLVNIILKGKNINLNIKTLDFGFTPLHCATRHERLTVVKTLLEAGADVNEGNRNLATCLHFAVQTSNISIIKLLIQYHANVNAIDTFSHTPLSLSVLDSRNQYVCKYLLDNHADPNLERPCSIPLLFELILNSYSVLYSVPFIVMLCEFGADPNVVDLAGRNALHYAALKGDVEIIDLLIECDCVSVKDGFGAIPLDIALRHGHMHASKYLEKLTELPEGHLSKNFFSLKDKRTKLTRRKSHINYV</sequence>
<reference evidence="5" key="1">
    <citation type="submission" date="2025-08" db="UniProtKB">
        <authorList>
            <consortium name="RefSeq"/>
        </authorList>
    </citation>
    <scope>IDENTIFICATION</scope>
    <source>
        <tissue evidence="5">Whole Larva</tissue>
    </source>
</reference>
<keyword evidence="1" id="KW-0677">Repeat</keyword>
<accession>A0ABM1MHQ5</accession>
<feature type="repeat" description="ANK" evidence="3">
    <location>
        <begin position="74"/>
        <end position="106"/>
    </location>
</feature>
<dbReference type="SMART" id="SM00248">
    <property type="entry name" value="ANK"/>
    <property type="match status" value="6"/>
</dbReference>
<dbReference type="PROSITE" id="PS50297">
    <property type="entry name" value="ANK_REP_REGION"/>
    <property type="match status" value="3"/>
</dbReference>
<organism evidence="4 5">
    <name type="scientific">Nicrophorus vespilloides</name>
    <name type="common">Boreal carrion beetle</name>
    <dbReference type="NCBI Taxonomy" id="110193"/>
    <lineage>
        <taxon>Eukaryota</taxon>
        <taxon>Metazoa</taxon>
        <taxon>Ecdysozoa</taxon>
        <taxon>Arthropoda</taxon>
        <taxon>Hexapoda</taxon>
        <taxon>Insecta</taxon>
        <taxon>Pterygota</taxon>
        <taxon>Neoptera</taxon>
        <taxon>Endopterygota</taxon>
        <taxon>Coleoptera</taxon>
        <taxon>Polyphaga</taxon>
        <taxon>Staphyliniformia</taxon>
        <taxon>Silphidae</taxon>
        <taxon>Nicrophorinae</taxon>
        <taxon>Nicrophorus</taxon>
    </lineage>
</organism>
<evidence type="ECO:0000256" key="3">
    <source>
        <dbReference type="PROSITE-ProRule" id="PRU00023"/>
    </source>
</evidence>
<protein>
    <submittedName>
        <fullName evidence="5">Tankyrase-2-like</fullName>
    </submittedName>
</protein>
<dbReference type="Gene3D" id="1.25.40.20">
    <property type="entry name" value="Ankyrin repeat-containing domain"/>
    <property type="match status" value="2"/>
</dbReference>
<feature type="repeat" description="ANK" evidence="3">
    <location>
        <begin position="107"/>
        <end position="139"/>
    </location>
</feature>
<dbReference type="InterPro" id="IPR002110">
    <property type="entry name" value="Ankyrin_rpt"/>
</dbReference>
<name>A0ABM1MHQ5_NICVS</name>
<dbReference type="InterPro" id="IPR036770">
    <property type="entry name" value="Ankyrin_rpt-contain_sf"/>
</dbReference>
<feature type="repeat" description="ANK" evidence="3">
    <location>
        <begin position="212"/>
        <end position="234"/>
    </location>
</feature>
<evidence type="ECO:0000313" key="5">
    <source>
        <dbReference type="RefSeq" id="XP_017774105.1"/>
    </source>
</evidence>
<dbReference type="GeneID" id="108560898"/>
<evidence type="ECO:0000256" key="2">
    <source>
        <dbReference type="ARBA" id="ARBA00023043"/>
    </source>
</evidence>